<keyword evidence="2" id="KW-1185">Reference proteome</keyword>
<dbReference type="AlphaFoldDB" id="A0A1H8MLH8"/>
<organism evidence="1 2">
    <name type="scientific">Halorientalis persicus</name>
    <dbReference type="NCBI Taxonomy" id="1367881"/>
    <lineage>
        <taxon>Archaea</taxon>
        <taxon>Methanobacteriati</taxon>
        <taxon>Methanobacteriota</taxon>
        <taxon>Stenosarchaea group</taxon>
        <taxon>Halobacteria</taxon>
        <taxon>Halobacteriales</taxon>
        <taxon>Haloarculaceae</taxon>
        <taxon>Halorientalis</taxon>
    </lineage>
</organism>
<sequence length="82" mass="9179">MATDSAEATDEQIEINPVECEFYRACTEPAQYEFEALVFEVGVTQVRACPGCTAEFLAPERNRHVAEVRKLDPAERWEADGA</sequence>
<evidence type="ECO:0000313" key="2">
    <source>
        <dbReference type="Proteomes" id="UP000198775"/>
    </source>
</evidence>
<proteinExistence type="predicted"/>
<protein>
    <submittedName>
        <fullName evidence="1">Uncharacterized protein</fullName>
    </submittedName>
</protein>
<evidence type="ECO:0000313" key="1">
    <source>
        <dbReference type="EMBL" id="SEO18140.1"/>
    </source>
</evidence>
<gene>
    <name evidence="1" type="ORF">SAMN05216388_100940</name>
</gene>
<dbReference type="EMBL" id="FOCX01000009">
    <property type="protein sequence ID" value="SEO18140.1"/>
    <property type="molecule type" value="Genomic_DNA"/>
</dbReference>
<accession>A0A1H8MLH8</accession>
<dbReference type="Proteomes" id="UP000198775">
    <property type="component" value="Unassembled WGS sequence"/>
</dbReference>
<dbReference type="RefSeq" id="WP_092660006.1">
    <property type="nucleotide sequence ID" value="NZ_FOCX01000009.1"/>
</dbReference>
<name>A0A1H8MLH8_9EURY</name>
<dbReference type="OrthoDB" id="372535at2157"/>
<reference evidence="2" key="1">
    <citation type="submission" date="2016-10" db="EMBL/GenBank/DDBJ databases">
        <authorList>
            <person name="Varghese N."/>
            <person name="Submissions S."/>
        </authorList>
    </citation>
    <scope>NUCLEOTIDE SEQUENCE [LARGE SCALE GENOMIC DNA]</scope>
    <source>
        <strain evidence="2">IBRC-M 10043</strain>
    </source>
</reference>